<proteinExistence type="predicted"/>
<dbReference type="PANTHER" id="PTHR19271:SF16">
    <property type="entry name" value="CYTOCHROME B"/>
    <property type="match status" value="1"/>
</dbReference>
<dbReference type="EMBL" id="JBHLTG010000016">
    <property type="protein sequence ID" value="MFC0682660.1"/>
    <property type="molecule type" value="Genomic_DNA"/>
</dbReference>
<evidence type="ECO:0000256" key="2">
    <source>
        <dbReference type="SAM" id="Phobius"/>
    </source>
</evidence>
<sequence length="538" mass="58407">MNGRRRGDGDRLTERLSARLQELSWFDRALRRARSKAFPDHWSLLFGQVAVYSFIIVTVTGIFLMFFYDASTTLVRYDGSFTPLHGVEMSRALESTLQISFDVRGGLLVRQLHNWSASLMIAALMAHILRIFFTGGFRKPRKLRWLVLFGILFLSWGAGLTGAVLPDDLLSGSTLAVLDGVLKAIPIIGTWASYLVFSGEFPSGAIALFYPLHILLLPLAIAGAMLLNGLLAMVNGPEQFPGPGRKETNIVGRPLTVAAVKGGGLFFLVAGLLTAIAAGVTVNPVWAYGPADPGNASAGAGALWYVAFLDGAQRLTPPGWELVWLDRTWTLAILVPVGLVGLYLLAAALYPFLEAWVTGDRRSHHLLDRPRNAPARTAIGAAGVTVYGVLWAAAGSDVIAMRFGLSVESVVLALQVTLLLGPLIAYVGTKRTCLALQKKDRAIVMHGVETGRIVRLPGGGYAEKHTPVDVHRRPELVDYEAPAPLVLRPDGDGRIRFRNRVRAVMSRWLYADRVPPVRAGELEAAPASEQEKVEAGRP</sequence>
<dbReference type="Gene3D" id="1.20.810.10">
    <property type="entry name" value="Cytochrome Bc1 Complex, Chain C"/>
    <property type="match status" value="1"/>
</dbReference>
<feature type="transmembrane region" description="Helical" evidence="2">
    <location>
        <begin position="145"/>
        <end position="165"/>
    </location>
</feature>
<feature type="transmembrane region" description="Helical" evidence="2">
    <location>
        <begin position="208"/>
        <end position="234"/>
    </location>
</feature>
<keyword evidence="2" id="KW-0472">Membrane</keyword>
<dbReference type="Proteomes" id="UP001589896">
    <property type="component" value="Unassembled WGS sequence"/>
</dbReference>
<feature type="domain" description="Cytochrome b/b6 N-terminal region profile" evidence="3">
    <location>
        <begin position="12"/>
        <end position="241"/>
    </location>
</feature>
<dbReference type="RefSeq" id="WP_386676876.1">
    <property type="nucleotide sequence ID" value="NZ_JBHLTG010000016.1"/>
</dbReference>
<feature type="transmembrane region" description="Helical" evidence="2">
    <location>
        <begin position="329"/>
        <end position="353"/>
    </location>
</feature>
<evidence type="ECO:0000256" key="1">
    <source>
        <dbReference type="ARBA" id="ARBA00011649"/>
    </source>
</evidence>
<keyword evidence="2" id="KW-0812">Transmembrane</keyword>
<dbReference type="SUPFAM" id="SSF81342">
    <property type="entry name" value="Transmembrane di-heme cytochromes"/>
    <property type="match status" value="1"/>
</dbReference>
<feature type="transmembrane region" description="Helical" evidence="2">
    <location>
        <begin position="409"/>
        <end position="429"/>
    </location>
</feature>
<comment type="subunit">
    <text evidence="1">The main subunits of complex b-c1 are: cytochrome b, cytochrome c1 and the Rieske protein.</text>
</comment>
<evidence type="ECO:0000313" key="5">
    <source>
        <dbReference type="Proteomes" id="UP001589896"/>
    </source>
</evidence>
<dbReference type="Pfam" id="PF13631">
    <property type="entry name" value="Cytochrom_B_N_2"/>
    <property type="match status" value="1"/>
</dbReference>
<dbReference type="PANTHER" id="PTHR19271">
    <property type="entry name" value="CYTOCHROME B"/>
    <property type="match status" value="1"/>
</dbReference>
<evidence type="ECO:0000259" key="3">
    <source>
        <dbReference type="PROSITE" id="PS51002"/>
    </source>
</evidence>
<feature type="transmembrane region" description="Helical" evidence="2">
    <location>
        <begin position="115"/>
        <end position="133"/>
    </location>
</feature>
<keyword evidence="2" id="KW-1133">Transmembrane helix</keyword>
<gene>
    <name evidence="4" type="ORF">ACFFGH_32930</name>
</gene>
<accession>A0ABV6S099</accession>
<feature type="transmembrane region" description="Helical" evidence="2">
    <location>
        <begin position="255"/>
        <end position="280"/>
    </location>
</feature>
<evidence type="ECO:0000313" key="4">
    <source>
        <dbReference type="EMBL" id="MFC0682660.1"/>
    </source>
</evidence>
<dbReference type="InterPro" id="IPR027387">
    <property type="entry name" value="Cytb/b6-like_sf"/>
</dbReference>
<name>A0ABV6S099_9GAMM</name>
<dbReference type="InterPro" id="IPR005797">
    <property type="entry name" value="Cyt_b/b6_N"/>
</dbReference>
<dbReference type="InterPro" id="IPR016174">
    <property type="entry name" value="Di-haem_cyt_TM"/>
</dbReference>
<reference evidence="4 5" key="1">
    <citation type="submission" date="2024-09" db="EMBL/GenBank/DDBJ databases">
        <authorList>
            <person name="Sun Q."/>
            <person name="Mori K."/>
        </authorList>
    </citation>
    <scope>NUCLEOTIDE SEQUENCE [LARGE SCALE GENOMIC DNA]</scope>
    <source>
        <strain evidence="4 5">KCTC 23076</strain>
    </source>
</reference>
<dbReference type="PROSITE" id="PS51002">
    <property type="entry name" value="CYTB_NTER"/>
    <property type="match status" value="1"/>
</dbReference>
<keyword evidence="5" id="KW-1185">Reference proteome</keyword>
<feature type="transmembrane region" description="Helical" evidence="2">
    <location>
        <begin position="42"/>
        <end position="68"/>
    </location>
</feature>
<comment type="caution">
    <text evidence="4">The sequence shown here is derived from an EMBL/GenBank/DDBJ whole genome shotgun (WGS) entry which is preliminary data.</text>
</comment>
<protein>
    <submittedName>
        <fullName evidence="4">Cytochrome bc complex cytochrome b subunit</fullName>
    </submittedName>
</protein>
<feature type="transmembrane region" description="Helical" evidence="2">
    <location>
        <begin position="373"/>
        <end position="394"/>
    </location>
</feature>
<organism evidence="4 5">
    <name type="scientific">Lysobacter korlensis</name>
    <dbReference type="NCBI Taxonomy" id="553636"/>
    <lineage>
        <taxon>Bacteria</taxon>
        <taxon>Pseudomonadati</taxon>
        <taxon>Pseudomonadota</taxon>
        <taxon>Gammaproteobacteria</taxon>
        <taxon>Lysobacterales</taxon>
        <taxon>Lysobacteraceae</taxon>
        <taxon>Lysobacter</taxon>
    </lineage>
</organism>